<comment type="caution">
    <text evidence="2">The sequence shown here is derived from an EMBL/GenBank/DDBJ whole genome shotgun (WGS) entry which is preliminary data.</text>
</comment>
<organism evidence="2 3">
    <name type="scientific">Aliarcobacter vitoriensis</name>
    <dbReference type="NCBI Taxonomy" id="2011099"/>
    <lineage>
        <taxon>Bacteria</taxon>
        <taxon>Pseudomonadati</taxon>
        <taxon>Campylobacterota</taxon>
        <taxon>Epsilonproteobacteria</taxon>
        <taxon>Campylobacterales</taxon>
        <taxon>Arcobacteraceae</taxon>
        <taxon>Aliarcobacter</taxon>
    </lineage>
</organism>
<keyword evidence="1" id="KW-1133">Transmembrane helix</keyword>
<evidence type="ECO:0000256" key="1">
    <source>
        <dbReference type="SAM" id="Phobius"/>
    </source>
</evidence>
<name>A0A366MSR4_9BACT</name>
<reference evidence="2 3" key="1">
    <citation type="submission" date="2017-10" db="EMBL/GenBank/DDBJ databases">
        <title>Genomics of the genus Arcobacter.</title>
        <authorList>
            <person name="Perez-Cataluna A."/>
            <person name="Figueras M.J."/>
        </authorList>
    </citation>
    <scope>NUCLEOTIDE SEQUENCE [LARGE SCALE GENOMIC DNA]</scope>
    <source>
        <strain evidence="2 3">CECT 9230</strain>
    </source>
</reference>
<evidence type="ECO:0008006" key="4">
    <source>
        <dbReference type="Google" id="ProtNLM"/>
    </source>
</evidence>
<keyword evidence="1" id="KW-0812">Transmembrane</keyword>
<evidence type="ECO:0000313" key="2">
    <source>
        <dbReference type="EMBL" id="RBQ29308.1"/>
    </source>
</evidence>
<gene>
    <name evidence="2" type="ORF">CRU91_04285</name>
</gene>
<dbReference type="EMBL" id="PDKB01000006">
    <property type="protein sequence ID" value="RBQ29308.1"/>
    <property type="molecule type" value="Genomic_DNA"/>
</dbReference>
<protein>
    <recommendedName>
        <fullName evidence="4">Cobalt/nickel ECF transporter CbiMNQO, S component CbiN</fullName>
    </recommendedName>
</protein>
<sequence>MLRFLILLFPIILFAHKINLFLDLQDNNLYINSYFANAKPCINCQFKIEDNQNNIIFDGTLDRQGEYNFKTYLKELKVTIDAGSGHIVSKEIKNDNTLNNSLLSDNDVNLEINILKEENIALKHKIIVLEEQLNYFEIFKVIFGLVLIFLIFLFVKRIKY</sequence>
<keyword evidence="3" id="KW-1185">Reference proteome</keyword>
<evidence type="ECO:0000313" key="3">
    <source>
        <dbReference type="Proteomes" id="UP000252669"/>
    </source>
</evidence>
<feature type="transmembrane region" description="Helical" evidence="1">
    <location>
        <begin position="135"/>
        <end position="155"/>
    </location>
</feature>
<dbReference type="AlphaFoldDB" id="A0A366MSR4"/>
<dbReference type="RefSeq" id="WP_113893796.1">
    <property type="nucleotide sequence ID" value="NZ_JANJGA010000006.1"/>
</dbReference>
<dbReference type="Proteomes" id="UP000252669">
    <property type="component" value="Unassembled WGS sequence"/>
</dbReference>
<keyword evidence="1" id="KW-0472">Membrane</keyword>
<accession>A0A366MSR4</accession>
<proteinExistence type="predicted"/>
<dbReference type="OrthoDB" id="5348965at2"/>